<dbReference type="CDD" id="cd06171">
    <property type="entry name" value="Sigma70_r4"/>
    <property type="match status" value="1"/>
</dbReference>
<dbReference type="GeneID" id="41338608"/>
<accession>A0A553IIU5</accession>
<dbReference type="Pfam" id="PF04542">
    <property type="entry name" value="Sigma70_r2"/>
    <property type="match status" value="1"/>
</dbReference>
<evidence type="ECO:0000256" key="2">
    <source>
        <dbReference type="ARBA" id="ARBA00023015"/>
    </source>
</evidence>
<dbReference type="SUPFAM" id="SSF88659">
    <property type="entry name" value="Sigma3 and sigma4 domains of RNA polymerase sigma factors"/>
    <property type="match status" value="1"/>
</dbReference>
<dbReference type="Gene3D" id="1.10.1740.10">
    <property type="match status" value="1"/>
</dbReference>
<evidence type="ECO:0000259" key="6">
    <source>
        <dbReference type="Pfam" id="PF04542"/>
    </source>
</evidence>
<dbReference type="InterPro" id="IPR007627">
    <property type="entry name" value="RNA_pol_sigma70_r2"/>
</dbReference>
<dbReference type="SUPFAM" id="SSF88946">
    <property type="entry name" value="Sigma2 domain of RNA polymerase sigma factors"/>
    <property type="match status" value="1"/>
</dbReference>
<keyword evidence="5" id="KW-0804">Transcription</keyword>
<sequence>MKLDQDAIDKLKNGDDTTFEKLYHDTKRGVYGIVFSILRDHDKTADVLQDVYMKVLIKINQYKVGTNFNSWIMQIAKNYAIDIYRQEKKHTHIEDEVLEQVVSEDRDLPDEKSKILMMLDNLTEDERIVIILKVLDDLTHKEISKIIDKPIGTVLWLYQKGLDKLKDYYGEYDA</sequence>
<dbReference type="GO" id="GO:0016987">
    <property type="term" value="F:sigma factor activity"/>
    <property type="evidence" value="ECO:0007669"/>
    <property type="project" value="UniProtKB-KW"/>
</dbReference>
<dbReference type="AlphaFoldDB" id="A0A553IIU5"/>
<keyword evidence="2" id="KW-0805">Transcription regulation</keyword>
<evidence type="ECO:0000313" key="8">
    <source>
        <dbReference type="EMBL" id="TRY00121.1"/>
    </source>
</evidence>
<name>A0A553IIU5_ACHLA</name>
<dbReference type="Pfam" id="PF08281">
    <property type="entry name" value="Sigma70_r4_2"/>
    <property type="match status" value="1"/>
</dbReference>
<dbReference type="PANTHER" id="PTHR43133:SF8">
    <property type="entry name" value="RNA POLYMERASE SIGMA FACTOR HI_1459-RELATED"/>
    <property type="match status" value="1"/>
</dbReference>
<dbReference type="OMA" id="LVDMQGY"/>
<evidence type="ECO:0000256" key="3">
    <source>
        <dbReference type="ARBA" id="ARBA00023082"/>
    </source>
</evidence>
<dbReference type="Proteomes" id="UP000315938">
    <property type="component" value="Unassembled WGS sequence"/>
</dbReference>
<evidence type="ECO:0000256" key="4">
    <source>
        <dbReference type="ARBA" id="ARBA00023125"/>
    </source>
</evidence>
<dbReference type="InterPro" id="IPR036388">
    <property type="entry name" value="WH-like_DNA-bd_sf"/>
</dbReference>
<reference evidence="8 9" key="1">
    <citation type="submission" date="2019-07" db="EMBL/GenBank/DDBJ databases">
        <title>Genome sequence of Acholeplasma laidlawii strain with increased resistance to erythromycin.</title>
        <authorList>
            <person name="Medvedeva E.S."/>
            <person name="Baranova N.B."/>
            <person name="Siniagina M.N."/>
            <person name="Mouzykantov A."/>
            <person name="Chernova O.A."/>
            <person name="Chernov V.M."/>
        </authorList>
    </citation>
    <scope>NUCLEOTIDE SEQUENCE [LARGE SCALE GENOMIC DNA]</scope>
    <source>
        <strain evidence="8 9">PG8REry</strain>
    </source>
</reference>
<feature type="domain" description="RNA polymerase sigma factor 70 region 4 type 2" evidence="7">
    <location>
        <begin position="114"/>
        <end position="154"/>
    </location>
</feature>
<proteinExistence type="inferred from homology"/>
<evidence type="ECO:0000259" key="7">
    <source>
        <dbReference type="Pfam" id="PF08281"/>
    </source>
</evidence>
<evidence type="ECO:0000313" key="9">
    <source>
        <dbReference type="Proteomes" id="UP000315938"/>
    </source>
</evidence>
<comment type="similarity">
    <text evidence="1">Belongs to the sigma-70 factor family. ECF subfamily.</text>
</comment>
<dbReference type="NCBIfam" id="TIGR02937">
    <property type="entry name" value="sigma70-ECF"/>
    <property type="match status" value="1"/>
</dbReference>
<comment type="caution">
    <text evidence="8">The sequence shown here is derived from an EMBL/GenBank/DDBJ whole genome shotgun (WGS) entry which is preliminary data.</text>
</comment>
<gene>
    <name evidence="8" type="ORF">FNV44_03495</name>
</gene>
<dbReference type="RefSeq" id="WP_012242377.1">
    <property type="nucleotide sequence ID" value="NZ_JACAOE010000001.1"/>
</dbReference>
<dbReference type="InterPro" id="IPR039425">
    <property type="entry name" value="RNA_pol_sigma-70-like"/>
</dbReference>
<evidence type="ECO:0000256" key="1">
    <source>
        <dbReference type="ARBA" id="ARBA00010641"/>
    </source>
</evidence>
<dbReference type="InterPro" id="IPR014284">
    <property type="entry name" value="RNA_pol_sigma-70_dom"/>
</dbReference>
<feature type="domain" description="RNA polymerase sigma-70 region 2" evidence="6">
    <location>
        <begin position="22"/>
        <end position="89"/>
    </location>
</feature>
<protein>
    <submittedName>
        <fullName evidence="8">RNA polymerase sigma factor</fullName>
    </submittedName>
</protein>
<dbReference type="PANTHER" id="PTHR43133">
    <property type="entry name" value="RNA POLYMERASE ECF-TYPE SIGMA FACTO"/>
    <property type="match status" value="1"/>
</dbReference>
<dbReference type="Gene3D" id="1.10.10.10">
    <property type="entry name" value="Winged helix-like DNA-binding domain superfamily/Winged helix DNA-binding domain"/>
    <property type="match status" value="1"/>
</dbReference>
<dbReference type="GO" id="GO:0006352">
    <property type="term" value="P:DNA-templated transcription initiation"/>
    <property type="evidence" value="ECO:0007669"/>
    <property type="project" value="InterPro"/>
</dbReference>
<evidence type="ECO:0000256" key="5">
    <source>
        <dbReference type="ARBA" id="ARBA00023163"/>
    </source>
</evidence>
<dbReference type="InterPro" id="IPR013249">
    <property type="entry name" value="RNA_pol_sigma70_r4_t2"/>
</dbReference>
<keyword evidence="3" id="KW-0731">Sigma factor</keyword>
<dbReference type="EMBL" id="VKID01000001">
    <property type="protein sequence ID" value="TRY00121.1"/>
    <property type="molecule type" value="Genomic_DNA"/>
</dbReference>
<dbReference type="GO" id="GO:0003677">
    <property type="term" value="F:DNA binding"/>
    <property type="evidence" value="ECO:0007669"/>
    <property type="project" value="UniProtKB-KW"/>
</dbReference>
<dbReference type="InterPro" id="IPR013325">
    <property type="entry name" value="RNA_pol_sigma_r2"/>
</dbReference>
<keyword evidence="4" id="KW-0238">DNA-binding</keyword>
<dbReference type="InterPro" id="IPR013324">
    <property type="entry name" value="RNA_pol_sigma_r3/r4-like"/>
</dbReference>
<organism evidence="8 9">
    <name type="scientific">Acholeplasma laidlawii</name>
    <dbReference type="NCBI Taxonomy" id="2148"/>
    <lineage>
        <taxon>Bacteria</taxon>
        <taxon>Bacillati</taxon>
        <taxon>Mycoplasmatota</taxon>
        <taxon>Mollicutes</taxon>
        <taxon>Acholeplasmatales</taxon>
        <taxon>Acholeplasmataceae</taxon>
        <taxon>Acholeplasma</taxon>
    </lineage>
</organism>